<evidence type="ECO:0008006" key="5">
    <source>
        <dbReference type="Google" id="ProtNLM"/>
    </source>
</evidence>
<feature type="coiled-coil region" evidence="1">
    <location>
        <begin position="36"/>
        <end position="101"/>
    </location>
</feature>
<evidence type="ECO:0000313" key="4">
    <source>
        <dbReference type="Proteomes" id="UP000434475"/>
    </source>
</evidence>
<evidence type="ECO:0000256" key="2">
    <source>
        <dbReference type="SAM" id="MobiDB-lite"/>
    </source>
</evidence>
<organism evidence="3 4">
    <name type="scientific">Flavonifractor plautii</name>
    <name type="common">Fusobacterium plautii</name>
    <dbReference type="NCBI Taxonomy" id="292800"/>
    <lineage>
        <taxon>Bacteria</taxon>
        <taxon>Bacillati</taxon>
        <taxon>Bacillota</taxon>
        <taxon>Clostridia</taxon>
        <taxon>Eubacteriales</taxon>
        <taxon>Oscillospiraceae</taxon>
        <taxon>Flavonifractor</taxon>
    </lineage>
</organism>
<dbReference type="Proteomes" id="UP000434475">
    <property type="component" value="Unassembled WGS sequence"/>
</dbReference>
<dbReference type="EMBL" id="WKPR01000022">
    <property type="protein sequence ID" value="MSB21433.1"/>
    <property type="molecule type" value="Genomic_DNA"/>
</dbReference>
<dbReference type="AlphaFoldDB" id="A0A6I2R7D8"/>
<dbReference type="Pfam" id="PF06810">
    <property type="entry name" value="Phage_scaffold"/>
    <property type="match status" value="1"/>
</dbReference>
<sequence length="217" mass="23622">MKLQWIKDILGDVYTEDIDAKVCTALGERFVARADFNDKTAKLKEAETQVSQLNATIKDRDKQLEQLKEAAGDNAELKKQIDTLTQQNKDAKAAYEKELASVRLAAAVDAELTAAGARNTVATRAVLEDFLKDAKIVDGKVTAKVGEEMVTLAAKVEAMKKDDATGFLFATKDGKYSGWKPGEGGDKGKPGSDKKPSEMSYDELAEYLAQNPDAKLD</sequence>
<dbReference type="InterPro" id="IPR009636">
    <property type="entry name" value="SCAF"/>
</dbReference>
<evidence type="ECO:0000313" key="3">
    <source>
        <dbReference type="EMBL" id="MSB21433.1"/>
    </source>
</evidence>
<reference evidence="3 4" key="1">
    <citation type="journal article" date="2019" name="Nat. Med.">
        <title>A library of human gut bacterial isolates paired with longitudinal multiomics data enables mechanistic microbiome research.</title>
        <authorList>
            <person name="Poyet M."/>
            <person name="Groussin M."/>
            <person name="Gibbons S.M."/>
            <person name="Avila-Pacheco J."/>
            <person name="Jiang X."/>
            <person name="Kearney S.M."/>
            <person name="Perrotta A.R."/>
            <person name="Berdy B."/>
            <person name="Zhao S."/>
            <person name="Lieberman T.D."/>
            <person name="Swanson P.K."/>
            <person name="Smith M."/>
            <person name="Roesemann S."/>
            <person name="Alexander J.E."/>
            <person name="Rich S.A."/>
            <person name="Livny J."/>
            <person name="Vlamakis H."/>
            <person name="Clish C."/>
            <person name="Bullock K."/>
            <person name="Deik A."/>
            <person name="Scott J."/>
            <person name="Pierce K.A."/>
            <person name="Xavier R.J."/>
            <person name="Alm E.J."/>
        </authorList>
    </citation>
    <scope>NUCLEOTIDE SEQUENCE [LARGE SCALE GENOMIC DNA]</scope>
    <source>
        <strain evidence="3 4">BIOML-A2</strain>
    </source>
</reference>
<proteinExistence type="predicted"/>
<name>A0A6I2R7D8_FLAPL</name>
<gene>
    <name evidence="3" type="ORF">GKE97_18215</name>
</gene>
<feature type="compositionally biased region" description="Basic and acidic residues" evidence="2">
    <location>
        <begin position="183"/>
        <end position="197"/>
    </location>
</feature>
<evidence type="ECO:0000256" key="1">
    <source>
        <dbReference type="SAM" id="Coils"/>
    </source>
</evidence>
<dbReference type="RefSeq" id="WP_172697961.1">
    <property type="nucleotide sequence ID" value="NZ_WKPR01000022.1"/>
</dbReference>
<keyword evidence="1" id="KW-0175">Coiled coil</keyword>
<comment type="caution">
    <text evidence="3">The sequence shown here is derived from an EMBL/GenBank/DDBJ whole genome shotgun (WGS) entry which is preliminary data.</text>
</comment>
<feature type="region of interest" description="Disordered" evidence="2">
    <location>
        <begin position="173"/>
        <end position="199"/>
    </location>
</feature>
<protein>
    <recommendedName>
        <fullName evidence="5">Phage minor structural protein GP20</fullName>
    </recommendedName>
</protein>
<accession>A0A6I2R7D8</accession>